<reference evidence="2 3" key="1">
    <citation type="journal article" date="2015" name="Genome Biol. Evol.">
        <title>The genome of winter moth (Operophtera brumata) provides a genomic perspective on sexual dimorphism and phenology.</title>
        <authorList>
            <person name="Derks M.F."/>
            <person name="Smit S."/>
            <person name="Salis L."/>
            <person name="Schijlen E."/>
            <person name="Bossers A."/>
            <person name="Mateman C."/>
            <person name="Pijl A.S."/>
            <person name="de Ridder D."/>
            <person name="Groenen M.A."/>
            <person name="Visser M.E."/>
            <person name="Megens H.J."/>
        </authorList>
    </citation>
    <scope>NUCLEOTIDE SEQUENCE [LARGE SCALE GENOMIC DNA]</scope>
    <source>
        <strain evidence="2">WM2013NL</strain>
        <tissue evidence="2">Head and thorax</tissue>
    </source>
</reference>
<evidence type="ECO:0000313" key="3">
    <source>
        <dbReference type="Proteomes" id="UP000037510"/>
    </source>
</evidence>
<dbReference type="AlphaFoldDB" id="A0A0L7LVH8"/>
<accession>A0A0L7LVH8</accession>
<name>A0A0L7LVH8_OPEBR</name>
<gene>
    <name evidence="2" type="ORF">OBRU01_00929</name>
</gene>
<dbReference type="EMBL" id="JTDY01000051">
    <property type="protein sequence ID" value="KOB79171.1"/>
    <property type="molecule type" value="Genomic_DNA"/>
</dbReference>
<keyword evidence="3" id="KW-1185">Reference proteome</keyword>
<evidence type="ECO:0000313" key="2">
    <source>
        <dbReference type="EMBL" id="KOB79171.1"/>
    </source>
</evidence>
<proteinExistence type="predicted"/>
<comment type="caution">
    <text evidence="2">The sequence shown here is derived from an EMBL/GenBank/DDBJ whole genome shotgun (WGS) entry which is preliminary data.</text>
</comment>
<dbReference type="Proteomes" id="UP000037510">
    <property type="component" value="Unassembled WGS sequence"/>
</dbReference>
<sequence>MAQQPNCSDTIVVQEFLAFAQQKLDVMDQVSLEQILVTSFTEEQIQETKKVLADTAMTSIRLITRQREGRGKRDLQDIFKAFLENDPDDVPTFVAHNLHKLPPVTFDLVDVTRVLEDLVLLRADITNIQTKLENSEQIVADQQKKWTEVRRKIRRNTSMCGTANSTITTLKAVEVKKYIHLWNMESGAEEVRDYVRQLCPEGICTVEELTPKGSYKSFKLDVPDVSYEKCLSSNVWPTNARIKVWFNLRRPIRESYGDQKHFSPTRERATVESPPVSQPFRGPTKERATVGSPPVSQPFRGPTTSRAACGAPANPQPFQGHTDAK</sequence>
<evidence type="ECO:0000256" key="1">
    <source>
        <dbReference type="SAM" id="MobiDB-lite"/>
    </source>
</evidence>
<feature type="compositionally biased region" description="Basic and acidic residues" evidence="1">
    <location>
        <begin position="257"/>
        <end position="270"/>
    </location>
</feature>
<organism evidence="2 3">
    <name type="scientific">Operophtera brumata</name>
    <name type="common">Winter moth</name>
    <name type="synonym">Phalaena brumata</name>
    <dbReference type="NCBI Taxonomy" id="104452"/>
    <lineage>
        <taxon>Eukaryota</taxon>
        <taxon>Metazoa</taxon>
        <taxon>Ecdysozoa</taxon>
        <taxon>Arthropoda</taxon>
        <taxon>Hexapoda</taxon>
        <taxon>Insecta</taxon>
        <taxon>Pterygota</taxon>
        <taxon>Neoptera</taxon>
        <taxon>Endopterygota</taxon>
        <taxon>Lepidoptera</taxon>
        <taxon>Glossata</taxon>
        <taxon>Ditrysia</taxon>
        <taxon>Geometroidea</taxon>
        <taxon>Geometridae</taxon>
        <taxon>Larentiinae</taxon>
        <taxon>Operophtera</taxon>
    </lineage>
</organism>
<feature type="region of interest" description="Disordered" evidence="1">
    <location>
        <begin position="257"/>
        <end position="325"/>
    </location>
</feature>
<protein>
    <submittedName>
        <fullName evidence="2">Mutant cadherin</fullName>
    </submittedName>
</protein>